<evidence type="ECO:0000256" key="1">
    <source>
        <dbReference type="SAM" id="MobiDB-lite"/>
    </source>
</evidence>
<feature type="region of interest" description="Disordered" evidence="1">
    <location>
        <begin position="1"/>
        <end position="29"/>
    </location>
</feature>
<gene>
    <name evidence="2" type="ORF">HDK90DRAFT_495749</name>
</gene>
<keyword evidence="3" id="KW-1185">Reference proteome</keyword>
<evidence type="ECO:0000313" key="2">
    <source>
        <dbReference type="EMBL" id="KAK8225737.1"/>
    </source>
</evidence>
<dbReference type="EMBL" id="JBBWRZ010000011">
    <property type="protein sequence ID" value="KAK8225737.1"/>
    <property type="molecule type" value="Genomic_DNA"/>
</dbReference>
<organism evidence="2 3">
    <name type="scientific">Phyllosticta capitalensis</name>
    <dbReference type="NCBI Taxonomy" id="121624"/>
    <lineage>
        <taxon>Eukaryota</taxon>
        <taxon>Fungi</taxon>
        <taxon>Dikarya</taxon>
        <taxon>Ascomycota</taxon>
        <taxon>Pezizomycotina</taxon>
        <taxon>Dothideomycetes</taxon>
        <taxon>Dothideomycetes incertae sedis</taxon>
        <taxon>Botryosphaeriales</taxon>
        <taxon>Phyllostictaceae</taxon>
        <taxon>Phyllosticta</taxon>
    </lineage>
</organism>
<feature type="compositionally biased region" description="Polar residues" evidence="1">
    <location>
        <begin position="1"/>
        <end position="23"/>
    </location>
</feature>
<proteinExistence type="predicted"/>
<sequence>MELQPDNITTQLHHAMSSPTTAQIPADAENDTVPVVTKSGIKFVSKRVAEEFMKVQAAIRDLESSIPEFGGASADYVSNEEINHLLQVDKPSTKSAPNDVETVVFTNQDLDDTEVESYTSIKDAVDEGEAIAAFSAFPDFFSTIKETDSFWRERSKLDLTLWAARDLPKGTNITRETQPLFCALVLLSTTCPDALPAGIRGAALSHDQTEQFSKLLNDIAGNAGADHTKPFQQAWDSLTKGNNIFCAAFGVFTNKLGVNIVVGRHDGQWSMVVEKPVICWESTFRSFFGPSLSKDGAEPRQFCVCDDNLPSYLTVVFSEHSLLYGPLFPDGRIPIMVRTEDGHRSCAILEWVAGIYSKMEEGELQYEVALKGFGKLGLVAVNTGFIRCSTREYAEKDGKEAGLRPILVIFRRVAGMQT</sequence>
<evidence type="ECO:0000313" key="3">
    <source>
        <dbReference type="Proteomes" id="UP001492380"/>
    </source>
</evidence>
<name>A0ABR1YC46_9PEZI</name>
<protein>
    <submittedName>
        <fullName evidence="2">Uncharacterized protein</fullName>
    </submittedName>
</protein>
<dbReference type="Proteomes" id="UP001492380">
    <property type="component" value="Unassembled WGS sequence"/>
</dbReference>
<reference evidence="2 3" key="1">
    <citation type="submission" date="2024-04" db="EMBL/GenBank/DDBJ databases">
        <title>Phyllosticta paracitricarpa is synonymous to the EU quarantine fungus P. citricarpa based on phylogenomic analyses.</title>
        <authorList>
            <consortium name="Lawrence Berkeley National Laboratory"/>
            <person name="Van Ingen-Buijs V.A."/>
            <person name="Van Westerhoven A.C."/>
            <person name="Haridas S."/>
            <person name="Skiadas P."/>
            <person name="Martin F."/>
            <person name="Groenewald J.Z."/>
            <person name="Crous P.W."/>
            <person name="Seidl M.F."/>
        </authorList>
    </citation>
    <scope>NUCLEOTIDE SEQUENCE [LARGE SCALE GENOMIC DNA]</scope>
    <source>
        <strain evidence="2 3">CBS 123374</strain>
    </source>
</reference>
<accession>A0ABR1YC46</accession>
<comment type="caution">
    <text evidence="2">The sequence shown here is derived from an EMBL/GenBank/DDBJ whole genome shotgun (WGS) entry which is preliminary data.</text>
</comment>